<comment type="caution">
    <text evidence="1">The sequence shown here is derived from an EMBL/GenBank/DDBJ whole genome shotgun (WGS) entry which is preliminary data.</text>
</comment>
<reference evidence="1" key="1">
    <citation type="journal article" date="2021" name="Evol. Appl.">
        <title>The genome of the Pyrenean desman and the effects of bottlenecks and inbreeding on the genomic landscape of an endangered species.</title>
        <authorList>
            <person name="Escoda L."/>
            <person name="Castresana J."/>
        </authorList>
    </citation>
    <scope>NUCLEOTIDE SEQUENCE</scope>
    <source>
        <strain evidence="1">IBE-C5619</strain>
    </source>
</reference>
<organism evidence="1 2">
    <name type="scientific">Galemys pyrenaicus</name>
    <name type="common">Iberian desman</name>
    <name type="synonym">Pyrenean desman</name>
    <dbReference type="NCBI Taxonomy" id="202257"/>
    <lineage>
        <taxon>Eukaryota</taxon>
        <taxon>Metazoa</taxon>
        <taxon>Chordata</taxon>
        <taxon>Craniata</taxon>
        <taxon>Vertebrata</taxon>
        <taxon>Euteleostomi</taxon>
        <taxon>Mammalia</taxon>
        <taxon>Eutheria</taxon>
        <taxon>Laurasiatheria</taxon>
        <taxon>Eulipotyphla</taxon>
        <taxon>Talpidae</taxon>
        <taxon>Galemys</taxon>
    </lineage>
</organism>
<accession>A0A8J5ZX77</accession>
<proteinExistence type="predicted"/>
<dbReference type="AlphaFoldDB" id="A0A8J5ZX77"/>
<evidence type="ECO:0000313" key="2">
    <source>
        <dbReference type="Proteomes" id="UP000700334"/>
    </source>
</evidence>
<dbReference type="Proteomes" id="UP000700334">
    <property type="component" value="Unassembled WGS sequence"/>
</dbReference>
<keyword evidence="2" id="KW-1185">Reference proteome</keyword>
<sequence length="199" mass="22161">MSLPNKKYLSSLRRNSIATNSISIPTGVCMLETVPLPLSIAFYDYDGKVFYFGISSNHSDDSLSLLVSVVLCGLQPLDGRQAVGGHLNLLRTSKHSPTLYPNFCGFSVEKLPELFCFYFIFGYTVQPQFECFVCSSAAQLLHLPWVTMNSTEACRMGLTEILTSLLMCPLIFCVPGMMALHLETDAEIFLYTYPLILSQ</sequence>
<gene>
    <name evidence="1" type="ORF">J0S82_003464</name>
</gene>
<evidence type="ECO:0000313" key="1">
    <source>
        <dbReference type="EMBL" id="KAG8511211.1"/>
    </source>
</evidence>
<protein>
    <submittedName>
        <fullName evidence="1">Uncharacterized protein</fullName>
    </submittedName>
</protein>
<name>A0A8J5ZX77_GALPY</name>
<dbReference type="EMBL" id="JAGFMF010011853">
    <property type="protein sequence ID" value="KAG8511211.1"/>
    <property type="molecule type" value="Genomic_DNA"/>
</dbReference>
<feature type="non-terminal residue" evidence="1">
    <location>
        <position position="1"/>
    </location>
</feature>